<feature type="transmembrane region" description="Helical" evidence="7">
    <location>
        <begin position="106"/>
        <end position="130"/>
    </location>
</feature>
<feature type="transmembrane region" description="Helical" evidence="7">
    <location>
        <begin position="150"/>
        <end position="170"/>
    </location>
</feature>
<dbReference type="InterPro" id="IPR002898">
    <property type="entry name" value="MotA_ExbB_proton_chnl"/>
</dbReference>
<dbReference type="AlphaFoldDB" id="A0A4Z0F8Y2"/>
<evidence type="ECO:0000256" key="2">
    <source>
        <dbReference type="ARBA" id="ARBA00022475"/>
    </source>
</evidence>
<dbReference type="OrthoDB" id="4045at2"/>
<keyword evidence="4 7" id="KW-1133">Transmembrane helix</keyword>
<name>A0A4Z0F8Y2_9GAMM</name>
<dbReference type="PANTHER" id="PTHR30625:SF11">
    <property type="entry name" value="MOTA_TOLQ_EXBB PROTON CHANNEL DOMAIN-CONTAINING PROTEIN"/>
    <property type="match status" value="1"/>
</dbReference>
<reference evidence="9 10" key="1">
    <citation type="journal article" date="2019" name="ISME J.">
        <title>Candidatus Macondimonas diazotrophica, a novel gammaproteobacterial genus dominating crude-oil-contaminated coastal sediments.</title>
        <authorList>
            <person name="Karthikeyan S."/>
            <person name="Konstantinidis K."/>
        </authorList>
    </citation>
    <scope>NUCLEOTIDE SEQUENCE [LARGE SCALE GENOMIC DNA]</scope>
    <source>
        <strain evidence="9 10">KTK01</strain>
    </source>
</reference>
<dbReference type="RefSeq" id="WP_135281473.1">
    <property type="nucleotide sequence ID" value="NZ_SRIO01000006.1"/>
</dbReference>
<comment type="similarity">
    <text evidence="6">Belongs to the exbB/tolQ family.</text>
</comment>
<dbReference type="Proteomes" id="UP000297890">
    <property type="component" value="Unassembled WGS sequence"/>
</dbReference>
<sequence>MWELVRAGGWVMIPILLCSLGAVAIVAERLWSLRRARIVPAELMPQVQQWIKSDQLNDDAVLRLRRHSPLGKVLAAGLASRHLDRAAVKESIEDAGRHEVHELERYLNTLGTIAGVTPLLGLLGTVFGMIRMFSALTSAGVGNPADLAHGIAEALITTAAGLIVAIPALAMHRYLRGWVADIVVEMEAASIALINTLYGGGFPATPSAPRRRSPKARAVAS</sequence>
<comment type="subcellular location">
    <subcellularLocation>
        <location evidence="1">Cell membrane</location>
        <topology evidence="1">Multi-pass membrane protein</topology>
    </subcellularLocation>
    <subcellularLocation>
        <location evidence="6">Membrane</location>
        <topology evidence="6">Multi-pass membrane protein</topology>
    </subcellularLocation>
</comment>
<keyword evidence="2" id="KW-1003">Cell membrane</keyword>
<accession>A0A4Z0F8Y2</accession>
<dbReference type="GO" id="GO:0005886">
    <property type="term" value="C:plasma membrane"/>
    <property type="evidence" value="ECO:0007669"/>
    <property type="project" value="UniProtKB-SubCell"/>
</dbReference>
<protein>
    <submittedName>
        <fullName evidence="9">MotA/TolQ/ExbB proton channel family protein</fullName>
    </submittedName>
</protein>
<dbReference type="Pfam" id="PF01618">
    <property type="entry name" value="MotA_ExbB"/>
    <property type="match status" value="1"/>
</dbReference>
<organism evidence="9 10">
    <name type="scientific">Candidatus Macondimonas diazotrophica</name>
    <dbReference type="NCBI Taxonomy" id="2305248"/>
    <lineage>
        <taxon>Bacteria</taxon>
        <taxon>Pseudomonadati</taxon>
        <taxon>Pseudomonadota</taxon>
        <taxon>Gammaproteobacteria</taxon>
        <taxon>Chromatiales</taxon>
        <taxon>Ectothiorhodospiraceae</taxon>
        <taxon>Candidatus Macondimonas</taxon>
    </lineage>
</organism>
<keyword evidence="6" id="KW-0653">Protein transport</keyword>
<evidence type="ECO:0000256" key="3">
    <source>
        <dbReference type="ARBA" id="ARBA00022692"/>
    </source>
</evidence>
<gene>
    <name evidence="9" type="ORF">E4680_05860</name>
</gene>
<feature type="domain" description="MotA/TolQ/ExbB proton channel" evidence="8">
    <location>
        <begin position="67"/>
        <end position="187"/>
    </location>
</feature>
<keyword evidence="3 7" id="KW-0812">Transmembrane</keyword>
<keyword evidence="10" id="KW-1185">Reference proteome</keyword>
<evidence type="ECO:0000259" key="8">
    <source>
        <dbReference type="Pfam" id="PF01618"/>
    </source>
</evidence>
<feature type="transmembrane region" description="Helical" evidence="7">
    <location>
        <begin position="6"/>
        <end position="27"/>
    </location>
</feature>
<evidence type="ECO:0000256" key="4">
    <source>
        <dbReference type="ARBA" id="ARBA00022989"/>
    </source>
</evidence>
<evidence type="ECO:0000256" key="5">
    <source>
        <dbReference type="ARBA" id="ARBA00023136"/>
    </source>
</evidence>
<comment type="caution">
    <text evidence="9">The sequence shown here is derived from an EMBL/GenBank/DDBJ whole genome shotgun (WGS) entry which is preliminary data.</text>
</comment>
<keyword evidence="5 7" id="KW-0472">Membrane</keyword>
<keyword evidence="6" id="KW-0813">Transport</keyword>
<dbReference type="EMBL" id="SRIO01000006">
    <property type="protein sequence ID" value="TFZ82803.1"/>
    <property type="molecule type" value="Genomic_DNA"/>
</dbReference>
<dbReference type="GO" id="GO:0017038">
    <property type="term" value="P:protein import"/>
    <property type="evidence" value="ECO:0007669"/>
    <property type="project" value="TreeGrafter"/>
</dbReference>
<proteinExistence type="inferred from homology"/>
<evidence type="ECO:0000313" key="10">
    <source>
        <dbReference type="Proteomes" id="UP000297890"/>
    </source>
</evidence>
<evidence type="ECO:0000256" key="1">
    <source>
        <dbReference type="ARBA" id="ARBA00004651"/>
    </source>
</evidence>
<dbReference type="InterPro" id="IPR050790">
    <property type="entry name" value="ExbB/TolQ_transport"/>
</dbReference>
<evidence type="ECO:0000256" key="7">
    <source>
        <dbReference type="SAM" id="Phobius"/>
    </source>
</evidence>
<dbReference type="PANTHER" id="PTHR30625">
    <property type="entry name" value="PROTEIN TOLQ"/>
    <property type="match status" value="1"/>
</dbReference>
<evidence type="ECO:0000256" key="6">
    <source>
        <dbReference type="RuleBase" id="RU004057"/>
    </source>
</evidence>
<evidence type="ECO:0000313" key="9">
    <source>
        <dbReference type="EMBL" id="TFZ82803.1"/>
    </source>
</evidence>